<evidence type="ECO:0000256" key="1">
    <source>
        <dbReference type="SAM" id="MobiDB-lite"/>
    </source>
</evidence>
<accession>A0A1A2USE4</accession>
<feature type="domain" description="Predicted hydrolase N-terminal" evidence="3">
    <location>
        <begin position="1"/>
        <end position="195"/>
    </location>
</feature>
<gene>
    <name evidence="4" type="ORF">A5679_23675</name>
</gene>
<evidence type="ECO:0000313" key="4">
    <source>
        <dbReference type="EMBL" id="OBH91938.1"/>
    </source>
</evidence>
<evidence type="ECO:0000259" key="3">
    <source>
        <dbReference type="Pfam" id="PF22905"/>
    </source>
</evidence>
<dbReference type="AlphaFoldDB" id="A0A1A2USE4"/>
<name>A0A1A2USE4_MYCSC</name>
<dbReference type="ESTHER" id="mycsc-a0a1a2use4">
    <property type="family name" value="Duf_1023"/>
</dbReference>
<feature type="region of interest" description="Disordered" evidence="1">
    <location>
        <begin position="629"/>
        <end position="648"/>
    </location>
</feature>
<comment type="caution">
    <text evidence="4">The sequence shown here is derived from an EMBL/GenBank/DDBJ whole genome shotgun (WGS) entry which is preliminary data.</text>
</comment>
<dbReference type="InterPro" id="IPR010427">
    <property type="entry name" value="DUF1023"/>
</dbReference>
<organism evidence="4 5">
    <name type="scientific">Mycobacterium scrofulaceum</name>
    <dbReference type="NCBI Taxonomy" id="1783"/>
    <lineage>
        <taxon>Bacteria</taxon>
        <taxon>Bacillati</taxon>
        <taxon>Actinomycetota</taxon>
        <taxon>Actinomycetes</taxon>
        <taxon>Mycobacteriales</taxon>
        <taxon>Mycobacteriaceae</taxon>
        <taxon>Mycobacterium</taxon>
    </lineage>
</organism>
<dbReference type="InterPro" id="IPR029058">
    <property type="entry name" value="AB_hydrolase_fold"/>
</dbReference>
<dbReference type="SUPFAM" id="SSF53474">
    <property type="entry name" value="alpha/beta-Hydrolases"/>
    <property type="match status" value="1"/>
</dbReference>
<protein>
    <recommendedName>
        <fullName evidence="6">Alpha/beta hydrolase</fullName>
    </recommendedName>
</protein>
<evidence type="ECO:0000313" key="5">
    <source>
        <dbReference type="Proteomes" id="UP000092207"/>
    </source>
</evidence>
<dbReference type="RefSeq" id="WP_067308957.1">
    <property type="nucleotide sequence ID" value="NZ_LZJY01000342.1"/>
</dbReference>
<dbReference type="Proteomes" id="UP000092207">
    <property type="component" value="Unassembled WGS sequence"/>
</dbReference>
<reference evidence="4 5" key="1">
    <citation type="submission" date="2016-06" db="EMBL/GenBank/DDBJ databases">
        <authorList>
            <person name="Kjaerup R.B."/>
            <person name="Dalgaard T.S."/>
            <person name="Juul-Madsen H.R."/>
        </authorList>
    </citation>
    <scope>NUCLEOTIDE SEQUENCE [LARGE SCALE GENOMIC DNA]</scope>
    <source>
        <strain evidence="4 5">E2838</strain>
    </source>
</reference>
<dbReference type="Pfam" id="PF22905">
    <property type="entry name" value="Hydro_N_hd"/>
    <property type="match status" value="1"/>
</dbReference>
<evidence type="ECO:0000259" key="2">
    <source>
        <dbReference type="Pfam" id="PF06259"/>
    </source>
</evidence>
<dbReference type="EMBL" id="LZJY01000342">
    <property type="protein sequence ID" value="OBH91938.1"/>
    <property type="molecule type" value="Genomic_DNA"/>
</dbReference>
<evidence type="ECO:0008006" key="6">
    <source>
        <dbReference type="Google" id="ProtNLM"/>
    </source>
</evidence>
<sequence>MQLRYISVPALIAEAGGDPWAINQSLQAGSPFQISNLAEAFHQAGRCTQEANESFEQARKRFDAAWNHQNGDHPITASTEVQRVTKALGAQSLQLPKIGADLENVAATLAEAQKAGAGDIATLEGELQKLDDLIGQAVEMEKDPHLSAADRQALDALIRACEDDAISDTKAALAQLQALRNGYSATLQTSLGNLRADGYDPESLRQVDADTQIPAPDTKPEDVHRWWTSLTPEQRQRFIAENPDQIGNLNGVPVLARSDANIAVMTRDLNRVRDIASRSGVSVDDVLRDPAKYGLSSTDITRYQNANETKQGLDHDAGNDPLHPNPTYLFAYDPLAFGGKGRAAIAIGNPDTAKNTAVIVPGTSSSVKGGWLHDGHNDAINLFAQANAADPNNPTAVIAWMGYDAPNDFSDVQRISTPELARTSSAALAHDVNGLWATHLGGGQHVTVLGHSYGSTTMADAFVMHGMHANDAVLLGCPGTDAAKSAADFHLDGGHVFVGDASTDPVGMLGQLNGLSKHFFGDNIVGQVMGSDPGLGADPAADGFGSTRFRAEVPGANGINPHDHSHYYYPGSEALHSMADIVSGHGDALEADGLTARHRYQIGGVQIRIPGLPPVTVGPHTPAIVDPEWNRPPASVTDNHFFDGQHHH</sequence>
<feature type="domain" description="DUF1023" evidence="2">
    <location>
        <begin position="339"/>
        <end position="511"/>
    </location>
</feature>
<dbReference type="Pfam" id="PF06259">
    <property type="entry name" value="Abhydrolase_8"/>
    <property type="match status" value="1"/>
</dbReference>
<dbReference type="InterPro" id="IPR054469">
    <property type="entry name" value="Pred_hydrolase_N"/>
</dbReference>
<proteinExistence type="predicted"/>